<keyword evidence="3" id="KW-1185">Reference proteome</keyword>
<name>A0A238BJP3_9BILA</name>
<dbReference type="EMBL" id="KZ271527">
    <property type="protein sequence ID" value="OZC05244.1"/>
    <property type="molecule type" value="Genomic_DNA"/>
</dbReference>
<reference evidence="2 3" key="1">
    <citation type="submission" date="2015-12" db="EMBL/GenBank/DDBJ databases">
        <title>Draft genome of the nematode, Onchocerca flexuosa.</title>
        <authorList>
            <person name="Mitreva M."/>
        </authorList>
    </citation>
    <scope>NUCLEOTIDE SEQUENCE [LARGE SCALE GENOMIC DNA]</scope>
    <source>
        <strain evidence="2">Red Deer</strain>
    </source>
</reference>
<accession>A0A238BJP3</accession>
<proteinExistence type="predicted"/>
<protein>
    <submittedName>
        <fullName evidence="2">Uncharacterized protein</fullName>
    </submittedName>
</protein>
<dbReference type="AlphaFoldDB" id="A0A238BJP3"/>
<dbReference type="Proteomes" id="UP000242913">
    <property type="component" value="Unassembled WGS sequence"/>
</dbReference>
<evidence type="ECO:0000313" key="2">
    <source>
        <dbReference type="EMBL" id="OZC05244.1"/>
    </source>
</evidence>
<sequence length="121" mass="14130">MYRANPYKYKQHELQNLPLLGRQFTTQPLKNRPSANDGMNFSSLDASPTRPPAQSDLWRMDDDEGRIRCWAVRKKGSNTIYYLMCPAMVQMKSRRKFAFSKKSAIEESSFLQECSKHCYIP</sequence>
<organism evidence="2 3">
    <name type="scientific">Onchocerca flexuosa</name>
    <dbReference type="NCBI Taxonomy" id="387005"/>
    <lineage>
        <taxon>Eukaryota</taxon>
        <taxon>Metazoa</taxon>
        <taxon>Ecdysozoa</taxon>
        <taxon>Nematoda</taxon>
        <taxon>Chromadorea</taxon>
        <taxon>Rhabditida</taxon>
        <taxon>Spirurina</taxon>
        <taxon>Spiruromorpha</taxon>
        <taxon>Filarioidea</taxon>
        <taxon>Onchocercidae</taxon>
        <taxon>Onchocerca</taxon>
    </lineage>
</organism>
<evidence type="ECO:0000313" key="3">
    <source>
        <dbReference type="Proteomes" id="UP000242913"/>
    </source>
</evidence>
<gene>
    <name evidence="2" type="ORF">X798_07804</name>
</gene>
<feature type="compositionally biased region" description="Polar residues" evidence="1">
    <location>
        <begin position="23"/>
        <end position="46"/>
    </location>
</feature>
<evidence type="ECO:0000256" key="1">
    <source>
        <dbReference type="SAM" id="MobiDB-lite"/>
    </source>
</evidence>
<feature type="region of interest" description="Disordered" evidence="1">
    <location>
        <begin position="23"/>
        <end position="58"/>
    </location>
</feature>